<sequence>MEEAEAKDLQETTLPSEHLGVADAEREGEKEGEKEGMIEGAVTDGAASELAEDVVFTEVAEEGALISWETVMGTSNEESAIWNQHFAIEVDMESVE</sequence>
<accession>A0A816IW88</accession>
<evidence type="ECO:0000256" key="1">
    <source>
        <dbReference type="SAM" id="MobiDB-lite"/>
    </source>
</evidence>
<gene>
    <name evidence="2" type="ORF">DARMORV10_C09P26840.1</name>
</gene>
<protein>
    <submittedName>
        <fullName evidence="2">(rape) hypothetical protein</fullName>
    </submittedName>
</protein>
<evidence type="ECO:0000313" key="2">
    <source>
        <dbReference type="EMBL" id="CAF1731948.1"/>
    </source>
</evidence>
<organism evidence="2">
    <name type="scientific">Brassica napus</name>
    <name type="common">Rape</name>
    <dbReference type="NCBI Taxonomy" id="3708"/>
    <lineage>
        <taxon>Eukaryota</taxon>
        <taxon>Viridiplantae</taxon>
        <taxon>Streptophyta</taxon>
        <taxon>Embryophyta</taxon>
        <taxon>Tracheophyta</taxon>
        <taxon>Spermatophyta</taxon>
        <taxon>Magnoliopsida</taxon>
        <taxon>eudicotyledons</taxon>
        <taxon>Gunneridae</taxon>
        <taxon>Pentapetalae</taxon>
        <taxon>rosids</taxon>
        <taxon>malvids</taxon>
        <taxon>Brassicales</taxon>
        <taxon>Brassicaceae</taxon>
        <taxon>Brassiceae</taxon>
        <taxon>Brassica</taxon>
    </lineage>
</organism>
<dbReference type="AlphaFoldDB" id="A0A816IW88"/>
<dbReference type="EMBL" id="HG994373">
    <property type="protein sequence ID" value="CAF1731948.1"/>
    <property type="molecule type" value="Genomic_DNA"/>
</dbReference>
<feature type="compositionally biased region" description="Basic and acidic residues" evidence="1">
    <location>
        <begin position="1"/>
        <end position="10"/>
    </location>
</feature>
<feature type="compositionally biased region" description="Basic and acidic residues" evidence="1">
    <location>
        <begin position="23"/>
        <end position="37"/>
    </location>
</feature>
<name>A0A816IW88_BRANA</name>
<feature type="region of interest" description="Disordered" evidence="1">
    <location>
        <begin position="1"/>
        <end position="45"/>
    </location>
</feature>
<reference evidence="2" key="1">
    <citation type="submission" date="2021-01" db="EMBL/GenBank/DDBJ databases">
        <authorList>
            <consortium name="Genoscope - CEA"/>
            <person name="William W."/>
        </authorList>
    </citation>
    <scope>NUCLEOTIDE SEQUENCE</scope>
</reference>
<dbReference type="Proteomes" id="UP001295469">
    <property type="component" value="Chromosome C09"/>
</dbReference>
<proteinExistence type="predicted"/>